<evidence type="ECO:0008006" key="3">
    <source>
        <dbReference type="Google" id="ProtNLM"/>
    </source>
</evidence>
<gene>
    <name evidence="1" type="ORF">Hypma_004367</name>
</gene>
<dbReference type="InParanoid" id="A0A369JYI2"/>
<proteinExistence type="predicted"/>
<protein>
    <recommendedName>
        <fullName evidence="3">F-box domain-containing protein</fullName>
    </recommendedName>
</protein>
<organism evidence="1 2">
    <name type="scientific">Hypsizygus marmoreus</name>
    <name type="common">White beech mushroom</name>
    <name type="synonym">Agaricus marmoreus</name>
    <dbReference type="NCBI Taxonomy" id="39966"/>
    <lineage>
        <taxon>Eukaryota</taxon>
        <taxon>Fungi</taxon>
        <taxon>Dikarya</taxon>
        <taxon>Basidiomycota</taxon>
        <taxon>Agaricomycotina</taxon>
        <taxon>Agaricomycetes</taxon>
        <taxon>Agaricomycetidae</taxon>
        <taxon>Agaricales</taxon>
        <taxon>Tricholomatineae</taxon>
        <taxon>Lyophyllaceae</taxon>
        <taxon>Hypsizygus</taxon>
    </lineage>
</organism>
<dbReference type="STRING" id="39966.A0A369JYI2"/>
<dbReference type="Proteomes" id="UP000076154">
    <property type="component" value="Unassembled WGS sequence"/>
</dbReference>
<dbReference type="AlphaFoldDB" id="A0A369JYI2"/>
<dbReference type="OrthoDB" id="2747524at2759"/>
<dbReference type="EMBL" id="LUEZ02000017">
    <property type="protein sequence ID" value="RDB27409.1"/>
    <property type="molecule type" value="Genomic_DNA"/>
</dbReference>
<dbReference type="Gene3D" id="3.80.10.10">
    <property type="entry name" value="Ribonuclease Inhibitor"/>
    <property type="match status" value="1"/>
</dbReference>
<name>A0A369JYI2_HYPMA</name>
<keyword evidence="2" id="KW-1185">Reference proteome</keyword>
<dbReference type="SUPFAM" id="SSF52047">
    <property type="entry name" value="RNI-like"/>
    <property type="match status" value="1"/>
</dbReference>
<reference evidence="1" key="1">
    <citation type="submission" date="2018-04" db="EMBL/GenBank/DDBJ databases">
        <title>Whole genome sequencing of Hypsizygus marmoreus.</title>
        <authorList>
            <person name="Choi I.-G."/>
            <person name="Min B."/>
            <person name="Kim J.-G."/>
            <person name="Kim S."/>
            <person name="Oh Y.-L."/>
            <person name="Kong W.-S."/>
            <person name="Park H."/>
            <person name="Jeong J."/>
            <person name="Song E.-S."/>
        </authorList>
    </citation>
    <scope>NUCLEOTIDE SEQUENCE [LARGE SCALE GENOMIC DNA]</scope>
    <source>
        <strain evidence="1">51987-8</strain>
    </source>
</reference>
<comment type="caution">
    <text evidence="1">The sequence shown here is derived from an EMBL/GenBank/DDBJ whole genome shotgun (WGS) entry which is preliminary data.</text>
</comment>
<sequence length="505" mass="57506">MVLTTNPDVLHEIIDQMREGQHKDIIKLSLVSKELRNITAPLLFRHVQNRRKWNPESMRPWIGEVWPMSLWKYIIRVDVYDHPNAIGDVIDLAPLASALSQMPLLRHVRIELETVPPNLLLSSLASAHNLDTLEFRNARFDGPSVAHYFAAMRLESLTIAVGLSRDKAINRPAEEGNVAEILVVLADRLLHLEISGDLVSFETMMNHNWPNLLTLRYTDHVPSGKLLSLPSVISRMPSLRHLGYNFAAAAQWYRPGFVFSPKGQPQSSWLSTTHPDLKILTMSNIFTDDSILDHLPAGLRVLRVLALRDDLRDGQDTLMEYYPYFPISGRDAFRIVRNASGLRNLVELAITLDDCPSPSLIEAVAVSCPGLRILELTQGRYELNIDESPYAIESLARPLIPLKFLHDLRLTVWFGLQYAGFRSSSTKHEVVLRIEAAAKVFAMMLSKLATISFSFTNYRRYDETSHPLTWYHLAVHTGVDGRPPVAKFDGYREYYSHDRQAPRWF</sequence>
<accession>A0A369JYI2</accession>
<evidence type="ECO:0000313" key="2">
    <source>
        <dbReference type="Proteomes" id="UP000076154"/>
    </source>
</evidence>
<evidence type="ECO:0000313" key="1">
    <source>
        <dbReference type="EMBL" id="RDB27409.1"/>
    </source>
</evidence>
<dbReference type="InterPro" id="IPR032675">
    <property type="entry name" value="LRR_dom_sf"/>
</dbReference>